<reference evidence="1 2" key="1">
    <citation type="journal article" date="2017" name="Curr. Biol.">
        <title>Genome architecture and evolution of a unichromosomal asexual nematode.</title>
        <authorList>
            <person name="Fradin H."/>
            <person name="Zegar C."/>
            <person name="Gutwein M."/>
            <person name="Lucas J."/>
            <person name="Kovtun M."/>
            <person name="Corcoran D."/>
            <person name="Baugh L.R."/>
            <person name="Kiontke K."/>
            <person name="Gunsalus K."/>
            <person name="Fitch D.H."/>
            <person name="Piano F."/>
        </authorList>
    </citation>
    <scope>NUCLEOTIDE SEQUENCE [LARGE SCALE GENOMIC DNA]</scope>
    <source>
        <strain evidence="1">PF1309</strain>
    </source>
</reference>
<gene>
    <name evidence="1" type="ORF">WR25_08149</name>
</gene>
<dbReference type="AlphaFoldDB" id="A0A2A2LTC7"/>
<dbReference type="Proteomes" id="UP000218231">
    <property type="component" value="Unassembled WGS sequence"/>
</dbReference>
<proteinExistence type="predicted"/>
<organism evidence="1 2">
    <name type="scientific">Diploscapter pachys</name>
    <dbReference type="NCBI Taxonomy" id="2018661"/>
    <lineage>
        <taxon>Eukaryota</taxon>
        <taxon>Metazoa</taxon>
        <taxon>Ecdysozoa</taxon>
        <taxon>Nematoda</taxon>
        <taxon>Chromadorea</taxon>
        <taxon>Rhabditida</taxon>
        <taxon>Rhabditina</taxon>
        <taxon>Rhabditomorpha</taxon>
        <taxon>Rhabditoidea</taxon>
        <taxon>Rhabditidae</taxon>
        <taxon>Diploscapter</taxon>
    </lineage>
</organism>
<dbReference type="EMBL" id="LIAE01006465">
    <property type="protein sequence ID" value="PAV89227.1"/>
    <property type="molecule type" value="Genomic_DNA"/>
</dbReference>
<accession>A0A2A2LTC7</accession>
<evidence type="ECO:0000313" key="2">
    <source>
        <dbReference type="Proteomes" id="UP000218231"/>
    </source>
</evidence>
<name>A0A2A2LTC7_9BILA</name>
<keyword evidence="2" id="KW-1185">Reference proteome</keyword>
<protein>
    <submittedName>
        <fullName evidence="1">Uncharacterized protein</fullName>
    </submittedName>
</protein>
<evidence type="ECO:0000313" key="1">
    <source>
        <dbReference type="EMBL" id="PAV89227.1"/>
    </source>
</evidence>
<comment type="caution">
    <text evidence="1">The sequence shown here is derived from an EMBL/GenBank/DDBJ whole genome shotgun (WGS) entry which is preliminary data.</text>
</comment>
<sequence>MSRELQPSFRANANEPFGFETITSDGLCSTVSLCCCRWICRVCCCNSTLNLIDCNYQSIPHLDFTTKALCEIVVKQIGVSQHCDGVDCLRLELLDAGRTLQGRHCLNQKLLIGGHKELVGPVEALFDGEEGSVRDRSGSHSIQLQGLLGLLCHRPVSDLCLPFFPLHPHSDLACHSCQLALFLLLHLDFSHLLVVRLQFQSLYTWCRLLHSFFL</sequence>